<dbReference type="EMBL" id="AMGV01000001">
    <property type="protein sequence ID" value="KEF63355.1"/>
    <property type="molecule type" value="Genomic_DNA"/>
</dbReference>
<dbReference type="VEuPathDB" id="FungiDB:A1O9_01332"/>
<dbReference type="Proteomes" id="UP000027920">
    <property type="component" value="Unassembled WGS sequence"/>
</dbReference>
<keyword evidence="2" id="KW-1185">Reference proteome</keyword>
<dbReference type="HOGENOM" id="CLU_1740529_0_0_1"/>
<dbReference type="OrthoDB" id="4143634at2759"/>
<reference evidence="1 2" key="1">
    <citation type="submission" date="2013-03" db="EMBL/GenBank/DDBJ databases">
        <title>The Genome Sequence of Exophiala aquamarina CBS 119918.</title>
        <authorList>
            <consortium name="The Broad Institute Genomics Platform"/>
            <person name="Cuomo C."/>
            <person name="de Hoog S."/>
            <person name="Gorbushina A."/>
            <person name="Walker B."/>
            <person name="Young S.K."/>
            <person name="Zeng Q."/>
            <person name="Gargeya S."/>
            <person name="Fitzgerald M."/>
            <person name="Haas B."/>
            <person name="Abouelleil A."/>
            <person name="Allen A.W."/>
            <person name="Alvarado L."/>
            <person name="Arachchi H.M."/>
            <person name="Berlin A.M."/>
            <person name="Chapman S.B."/>
            <person name="Gainer-Dewar J."/>
            <person name="Goldberg J."/>
            <person name="Griggs A."/>
            <person name="Gujja S."/>
            <person name="Hansen M."/>
            <person name="Howarth C."/>
            <person name="Imamovic A."/>
            <person name="Ireland A."/>
            <person name="Larimer J."/>
            <person name="McCowan C."/>
            <person name="Murphy C."/>
            <person name="Pearson M."/>
            <person name="Poon T.W."/>
            <person name="Priest M."/>
            <person name="Roberts A."/>
            <person name="Saif S."/>
            <person name="Shea T."/>
            <person name="Sisk P."/>
            <person name="Sykes S."/>
            <person name="Wortman J."/>
            <person name="Nusbaum C."/>
            <person name="Birren B."/>
        </authorList>
    </citation>
    <scope>NUCLEOTIDE SEQUENCE [LARGE SCALE GENOMIC DNA]</scope>
    <source>
        <strain evidence="1 2">CBS 119918</strain>
    </source>
</reference>
<dbReference type="RefSeq" id="XP_013265945.1">
    <property type="nucleotide sequence ID" value="XM_013410491.1"/>
</dbReference>
<comment type="caution">
    <text evidence="1">The sequence shown here is derived from an EMBL/GenBank/DDBJ whole genome shotgun (WGS) entry which is preliminary data.</text>
</comment>
<proteinExistence type="predicted"/>
<dbReference type="GeneID" id="25276279"/>
<dbReference type="STRING" id="1182545.A0A072Q618"/>
<organism evidence="1 2">
    <name type="scientific">Exophiala aquamarina CBS 119918</name>
    <dbReference type="NCBI Taxonomy" id="1182545"/>
    <lineage>
        <taxon>Eukaryota</taxon>
        <taxon>Fungi</taxon>
        <taxon>Dikarya</taxon>
        <taxon>Ascomycota</taxon>
        <taxon>Pezizomycotina</taxon>
        <taxon>Eurotiomycetes</taxon>
        <taxon>Chaetothyriomycetidae</taxon>
        <taxon>Chaetothyriales</taxon>
        <taxon>Herpotrichiellaceae</taxon>
        <taxon>Exophiala</taxon>
    </lineage>
</organism>
<evidence type="ECO:0000313" key="2">
    <source>
        <dbReference type="Proteomes" id="UP000027920"/>
    </source>
</evidence>
<accession>A0A072Q618</accession>
<name>A0A072Q618_9EURO</name>
<sequence>MSTRQLNRRIQFFGAEGQPYCTGLVNLLKQSDAVVYVHGHLAKRTPLPPNIQDIRISFVGGKDVASKTVHAGEDVVSTEMERLLTDGFNEVRSGLGTLSAEDEHRGRLLLLRGKDQEVPEKQTRGWDTIARGTERAMEKLCFSSNPAARE</sequence>
<dbReference type="AlphaFoldDB" id="A0A072Q618"/>
<protein>
    <submittedName>
        <fullName evidence="1">Uncharacterized protein</fullName>
    </submittedName>
</protein>
<evidence type="ECO:0000313" key="1">
    <source>
        <dbReference type="EMBL" id="KEF63355.1"/>
    </source>
</evidence>
<gene>
    <name evidence="1" type="ORF">A1O9_01332</name>
</gene>